<sequence>HLNDLYTDEELQKSLWSLGFTSETRGREAYEVIREFLEIKYYQSGTGFSLLVNAPLYACLRRGLDLERQSNQCEFAVEFHKNVATNLEVSFMMYDERHEARLKNKQGPLEISVQESEEIDYDLRLWSKHIKVPEITIDDSIRITLLLKRPRTIIDHSYYRVRDLLRPEERLEPIRNPLVATLLRFCCSEHSVNEYLERKEGDRLQDRFEQRVTRFLSLCGFSVIRIGQDPRFEILRDKLEPKVQRGTADILAYSQELKSLLLVGCTLGIPSSDDIIKLKA</sequence>
<dbReference type="EMBL" id="BARU01022369">
    <property type="protein sequence ID" value="GAH56019.1"/>
    <property type="molecule type" value="Genomic_DNA"/>
</dbReference>
<comment type="caution">
    <text evidence="1">The sequence shown here is derived from an EMBL/GenBank/DDBJ whole genome shotgun (WGS) entry which is preliminary data.</text>
</comment>
<gene>
    <name evidence="1" type="ORF">S03H2_36448</name>
</gene>
<feature type="non-terminal residue" evidence="1">
    <location>
        <position position="280"/>
    </location>
</feature>
<protein>
    <submittedName>
        <fullName evidence="1">Uncharacterized protein</fullName>
    </submittedName>
</protein>
<reference evidence="1" key="1">
    <citation type="journal article" date="2014" name="Front. Microbiol.">
        <title>High frequency of phylogenetically diverse reductive dehalogenase-homologous genes in deep subseafloor sedimentary metagenomes.</title>
        <authorList>
            <person name="Kawai M."/>
            <person name="Futagami T."/>
            <person name="Toyoda A."/>
            <person name="Takaki Y."/>
            <person name="Nishi S."/>
            <person name="Hori S."/>
            <person name="Arai W."/>
            <person name="Tsubouchi T."/>
            <person name="Morono Y."/>
            <person name="Uchiyama I."/>
            <person name="Ito T."/>
            <person name="Fujiyama A."/>
            <person name="Inagaki F."/>
            <person name="Takami H."/>
        </authorList>
    </citation>
    <scope>NUCLEOTIDE SEQUENCE</scope>
    <source>
        <strain evidence="1">Expedition CK06-06</strain>
    </source>
</reference>
<proteinExistence type="predicted"/>
<dbReference type="AlphaFoldDB" id="X1HQC6"/>
<name>X1HQC6_9ZZZZ</name>
<accession>X1HQC6</accession>
<feature type="non-terminal residue" evidence="1">
    <location>
        <position position="1"/>
    </location>
</feature>
<organism evidence="1">
    <name type="scientific">marine sediment metagenome</name>
    <dbReference type="NCBI Taxonomy" id="412755"/>
    <lineage>
        <taxon>unclassified sequences</taxon>
        <taxon>metagenomes</taxon>
        <taxon>ecological metagenomes</taxon>
    </lineage>
</organism>
<evidence type="ECO:0000313" key="1">
    <source>
        <dbReference type="EMBL" id="GAH56019.1"/>
    </source>
</evidence>